<dbReference type="Gene3D" id="1.20.1740.10">
    <property type="entry name" value="Amino acid/polyamine transporter I"/>
    <property type="match status" value="1"/>
</dbReference>
<sequence>MTSSPIQSHGSLRRNHLSFTDVVAQAIGVVSPTATPAIVASLVFASAGNGAWLAYVFATVAILFLSLNINVFAKRSASPGALYSFVGQSLGAFWGSVAGWSLLIAYLFCAGAVLSGAVNYALVLLHLAFGAFDDVIPSLILALGFVALAWAIAWRSIKLSTRLSLSLEGVTVAAILAILAVLFIKHGAAVDKPQLALEGVTLNSLQLGLVLAFFSFTGFESAAVLGHEAKQPLRVIPRAVIATVLALGVFLVATTYGLVAGFQGAATPLDKSDAPLSFIADSIGLGFLGPVIAVGVIASFFASVLGCVNASARIIYALSRQGVLYTKAGDAHEAHATPHIAIAISALLVIVLFAPLAALGVKLMDVYGYLGSISTFGFLTAYLLVSIGAPLFLKRRGELKARHVVLSAVSVVLVGIPFVGVLYPVPDYPLNLLPYVFVGLLWLGAFYFNFLRHRRPETLARIERELEASSDLPKAQPAE</sequence>
<dbReference type="InterPro" id="IPR004841">
    <property type="entry name" value="AA-permease/SLC12A_dom"/>
</dbReference>
<feature type="transmembrane region" description="Helical" evidence="5">
    <location>
        <begin position="135"/>
        <end position="153"/>
    </location>
</feature>
<keyword evidence="8" id="KW-1185">Reference proteome</keyword>
<evidence type="ECO:0000256" key="1">
    <source>
        <dbReference type="ARBA" id="ARBA00004141"/>
    </source>
</evidence>
<evidence type="ECO:0000256" key="2">
    <source>
        <dbReference type="ARBA" id="ARBA00022692"/>
    </source>
</evidence>
<dbReference type="PANTHER" id="PTHR42770">
    <property type="entry name" value="AMINO ACID TRANSPORTER-RELATED"/>
    <property type="match status" value="1"/>
</dbReference>
<feature type="transmembrane region" description="Helical" evidence="5">
    <location>
        <begin position="93"/>
        <end position="115"/>
    </location>
</feature>
<dbReference type="PANTHER" id="PTHR42770:SF7">
    <property type="entry name" value="MEMBRANE PROTEIN"/>
    <property type="match status" value="1"/>
</dbReference>
<dbReference type="AlphaFoldDB" id="A0A212PY82"/>
<feature type="transmembrane region" description="Helical" evidence="5">
    <location>
        <begin position="404"/>
        <end position="426"/>
    </location>
</feature>
<dbReference type="Pfam" id="PF00324">
    <property type="entry name" value="AA_permease"/>
    <property type="match status" value="1"/>
</dbReference>
<accession>A0A212PY82</accession>
<keyword evidence="3 5" id="KW-1133">Transmembrane helix</keyword>
<dbReference type="RefSeq" id="WP_158255204.1">
    <property type="nucleotide sequence ID" value="NZ_FYDG01000001.1"/>
</dbReference>
<dbReference type="PIRSF" id="PIRSF006060">
    <property type="entry name" value="AA_transporter"/>
    <property type="match status" value="1"/>
</dbReference>
<proteinExistence type="predicted"/>
<dbReference type="Proteomes" id="UP000198418">
    <property type="component" value="Unassembled WGS sequence"/>
</dbReference>
<feature type="transmembrane region" description="Helical" evidence="5">
    <location>
        <begin position="204"/>
        <end position="227"/>
    </location>
</feature>
<gene>
    <name evidence="7" type="ORF">SAMN06265338_101178</name>
</gene>
<feature type="transmembrane region" description="Helical" evidence="5">
    <location>
        <begin position="282"/>
        <end position="308"/>
    </location>
</feature>
<feature type="transmembrane region" description="Helical" evidence="5">
    <location>
        <begin position="239"/>
        <end position="262"/>
    </location>
</feature>
<feature type="transmembrane region" description="Helical" evidence="5">
    <location>
        <begin position="340"/>
        <end position="361"/>
    </location>
</feature>
<dbReference type="GO" id="GO:0005886">
    <property type="term" value="C:plasma membrane"/>
    <property type="evidence" value="ECO:0007669"/>
    <property type="project" value="UniProtKB-SubCell"/>
</dbReference>
<feature type="transmembrane region" description="Helical" evidence="5">
    <location>
        <begin position="22"/>
        <end position="46"/>
    </location>
</feature>
<evidence type="ECO:0000259" key="6">
    <source>
        <dbReference type="Pfam" id="PF00324"/>
    </source>
</evidence>
<evidence type="ECO:0000256" key="4">
    <source>
        <dbReference type="ARBA" id="ARBA00023136"/>
    </source>
</evidence>
<dbReference type="InterPro" id="IPR050367">
    <property type="entry name" value="APC_superfamily"/>
</dbReference>
<dbReference type="GO" id="GO:0022857">
    <property type="term" value="F:transmembrane transporter activity"/>
    <property type="evidence" value="ECO:0007669"/>
    <property type="project" value="InterPro"/>
</dbReference>
<protein>
    <submittedName>
        <fullName evidence="7">Amino acid/polyamine/organocation transporter, APC superfamily</fullName>
    </submittedName>
</protein>
<keyword evidence="4 5" id="KW-0472">Membrane</keyword>
<evidence type="ECO:0000256" key="5">
    <source>
        <dbReference type="SAM" id="Phobius"/>
    </source>
</evidence>
<name>A0A212PY82_RHOAC</name>
<evidence type="ECO:0000256" key="3">
    <source>
        <dbReference type="ARBA" id="ARBA00022989"/>
    </source>
</evidence>
<organism evidence="7 8">
    <name type="scientific">Rhodoblastus acidophilus</name>
    <name type="common">Rhodopseudomonas acidophila</name>
    <dbReference type="NCBI Taxonomy" id="1074"/>
    <lineage>
        <taxon>Bacteria</taxon>
        <taxon>Pseudomonadati</taxon>
        <taxon>Pseudomonadota</taxon>
        <taxon>Alphaproteobacteria</taxon>
        <taxon>Hyphomicrobiales</taxon>
        <taxon>Rhodoblastaceae</taxon>
        <taxon>Rhodoblastus</taxon>
    </lineage>
</organism>
<feature type="transmembrane region" description="Helical" evidence="5">
    <location>
        <begin position="52"/>
        <end position="73"/>
    </location>
</feature>
<keyword evidence="2 5" id="KW-0812">Transmembrane</keyword>
<dbReference type="OrthoDB" id="7065842at2"/>
<evidence type="ECO:0000313" key="8">
    <source>
        <dbReference type="Proteomes" id="UP000198418"/>
    </source>
</evidence>
<feature type="transmembrane region" description="Helical" evidence="5">
    <location>
        <begin position="432"/>
        <end position="451"/>
    </location>
</feature>
<feature type="transmembrane region" description="Helical" evidence="5">
    <location>
        <begin position="367"/>
        <end position="392"/>
    </location>
</feature>
<evidence type="ECO:0000313" key="7">
    <source>
        <dbReference type="EMBL" id="SNB52071.1"/>
    </source>
</evidence>
<comment type="subcellular location">
    <subcellularLocation>
        <location evidence="1">Membrane</location>
        <topology evidence="1">Multi-pass membrane protein</topology>
    </subcellularLocation>
</comment>
<dbReference type="EMBL" id="FYDG01000001">
    <property type="protein sequence ID" value="SNB52071.1"/>
    <property type="molecule type" value="Genomic_DNA"/>
</dbReference>
<feature type="domain" description="Amino acid permease/ SLC12A" evidence="6">
    <location>
        <begin position="22"/>
        <end position="414"/>
    </location>
</feature>
<reference evidence="8" key="1">
    <citation type="submission" date="2017-06" db="EMBL/GenBank/DDBJ databases">
        <authorList>
            <person name="Varghese N."/>
            <person name="Submissions S."/>
        </authorList>
    </citation>
    <scope>NUCLEOTIDE SEQUENCE [LARGE SCALE GENOMIC DNA]</scope>
    <source>
        <strain evidence="8">DSM 137</strain>
    </source>
</reference>
<feature type="transmembrane region" description="Helical" evidence="5">
    <location>
        <begin position="165"/>
        <end position="184"/>
    </location>
</feature>